<evidence type="ECO:0008006" key="14">
    <source>
        <dbReference type="Google" id="ProtNLM"/>
    </source>
</evidence>
<evidence type="ECO:0000256" key="8">
    <source>
        <dbReference type="ARBA" id="ARBA00022946"/>
    </source>
</evidence>
<name>A0A1Y5IDC5_OSTTA</name>
<accession>A0A1Y5IDC5</accession>
<keyword evidence="5" id="KW-0808">Transferase</keyword>
<dbReference type="PANTHER" id="PTHR32523">
    <property type="entry name" value="PHYTOL KINASE 1, CHLOROPLASTIC"/>
    <property type="match status" value="1"/>
</dbReference>
<keyword evidence="7" id="KW-0418">Kinase</keyword>
<evidence type="ECO:0000256" key="3">
    <source>
        <dbReference type="ARBA" id="ARBA00022528"/>
    </source>
</evidence>
<evidence type="ECO:0000256" key="10">
    <source>
        <dbReference type="ARBA" id="ARBA00023136"/>
    </source>
</evidence>
<keyword evidence="3" id="KW-0150">Chloroplast</keyword>
<evidence type="ECO:0000256" key="7">
    <source>
        <dbReference type="ARBA" id="ARBA00022777"/>
    </source>
</evidence>
<reference evidence="13" key="1">
    <citation type="submission" date="2017-04" db="EMBL/GenBank/DDBJ databases">
        <title>Population genomics of picophytoplankton unveils novel chromosome hypervariability.</title>
        <authorList>
            <consortium name="DOE Joint Genome Institute"/>
            <person name="Blanc-Mathieu R."/>
            <person name="Krasovec M."/>
            <person name="Hebrard M."/>
            <person name="Yau S."/>
            <person name="Desgranges E."/>
            <person name="Martin J."/>
            <person name="Schackwitz W."/>
            <person name="Kuo A."/>
            <person name="Salin G."/>
            <person name="Donnadieu C."/>
            <person name="Desdevises Y."/>
            <person name="Sanchez-Ferandin S."/>
            <person name="Moreau H."/>
            <person name="Rivals E."/>
            <person name="Grigoriev I.V."/>
            <person name="Grimsley N."/>
            <person name="Eyre-Walker A."/>
            <person name="Piganeau G."/>
        </authorList>
    </citation>
    <scope>NUCLEOTIDE SEQUENCE [LARGE SCALE GENOMIC DNA]</scope>
    <source>
        <strain evidence="13">RCC 1115</strain>
    </source>
</reference>
<feature type="transmembrane region" description="Helical" evidence="12">
    <location>
        <begin position="257"/>
        <end position="276"/>
    </location>
</feature>
<proteinExistence type="inferred from homology"/>
<gene>
    <name evidence="13" type="ORF">BE221DRAFT_204783</name>
</gene>
<dbReference type="GO" id="GO:0016301">
    <property type="term" value="F:kinase activity"/>
    <property type="evidence" value="ECO:0007669"/>
    <property type="project" value="UniProtKB-KW"/>
</dbReference>
<evidence type="ECO:0000256" key="5">
    <source>
        <dbReference type="ARBA" id="ARBA00022679"/>
    </source>
</evidence>
<sequence length="298" mass="31034">MPLTRGRARAVAPTRSIARRRSNARGRWEKNQSIDRRGRGRDRGVARAWAVADALVAIAADDTSRDALACAFTCVAAYAWVKAFDVAADAGTFASTTSRKLVHVTSGVGFACAWPLFSAAASAKAFACAIPVIQGARLFGIGSGIIKNESAVRAVSRAGGKEELLKGPLYYTAALSALTSGYWRTSPIGIVAIAMMCGGDGFADIVGRRFGEGNALPWNGDKSFAGSAGFVAGGFVIASGLLAYFQHFGFIETTGSTYAATFAISCACALVESLPVSSVLDDNFTVVFTAVALGTLLF</sequence>
<evidence type="ECO:0000313" key="13">
    <source>
        <dbReference type="EMBL" id="OUS47568.1"/>
    </source>
</evidence>
<dbReference type="EMBL" id="KZ155778">
    <property type="protein sequence ID" value="OUS47568.1"/>
    <property type="molecule type" value="Genomic_DNA"/>
</dbReference>
<feature type="region of interest" description="Disordered" evidence="11">
    <location>
        <begin position="12"/>
        <end position="39"/>
    </location>
</feature>
<evidence type="ECO:0000256" key="2">
    <source>
        <dbReference type="ARBA" id="ARBA00010794"/>
    </source>
</evidence>
<comment type="similarity">
    <text evidence="2">Belongs to the polyprenol kinase family.</text>
</comment>
<keyword evidence="4" id="KW-0934">Plastid</keyword>
<keyword evidence="8" id="KW-0809">Transit peptide</keyword>
<dbReference type="PANTHER" id="PTHR32523:SF7">
    <property type="entry name" value="FARNESOL KINASE, CHLOROPLASTIC"/>
    <property type="match status" value="1"/>
</dbReference>
<dbReference type="eggNOG" id="KOG4453">
    <property type="taxonomic scope" value="Eukaryota"/>
</dbReference>
<evidence type="ECO:0000256" key="6">
    <source>
        <dbReference type="ARBA" id="ARBA00022692"/>
    </source>
</evidence>
<evidence type="ECO:0000256" key="12">
    <source>
        <dbReference type="SAM" id="Phobius"/>
    </source>
</evidence>
<feature type="transmembrane region" description="Helical" evidence="12">
    <location>
        <begin position="224"/>
        <end position="245"/>
    </location>
</feature>
<dbReference type="GO" id="GO:0016020">
    <property type="term" value="C:membrane"/>
    <property type="evidence" value="ECO:0007669"/>
    <property type="project" value="UniProtKB-SubCell"/>
</dbReference>
<dbReference type="InterPro" id="IPR039606">
    <property type="entry name" value="Phytol/farnesol_kinase"/>
</dbReference>
<keyword evidence="9 12" id="KW-1133">Transmembrane helix</keyword>
<evidence type="ECO:0000256" key="11">
    <source>
        <dbReference type="SAM" id="MobiDB-lite"/>
    </source>
</evidence>
<protein>
    <recommendedName>
        <fullName evidence="14">Phosphatidate cytidylyltransferase</fullName>
    </recommendedName>
</protein>
<organism evidence="13">
    <name type="scientific">Ostreococcus tauri</name>
    <name type="common">Marine green alga</name>
    <dbReference type="NCBI Taxonomy" id="70448"/>
    <lineage>
        <taxon>Eukaryota</taxon>
        <taxon>Viridiplantae</taxon>
        <taxon>Chlorophyta</taxon>
        <taxon>Mamiellophyceae</taxon>
        <taxon>Mamiellales</taxon>
        <taxon>Bathycoccaceae</taxon>
        <taxon>Ostreococcus</taxon>
    </lineage>
</organism>
<comment type="subcellular location">
    <subcellularLocation>
        <location evidence="1">Plastid</location>
        <location evidence="1">Chloroplast membrane</location>
        <topology evidence="1">Multi-pass membrane protein</topology>
    </subcellularLocation>
</comment>
<dbReference type="Proteomes" id="UP000195557">
    <property type="component" value="Unassembled WGS sequence"/>
</dbReference>
<feature type="compositionally biased region" description="Basic and acidic residues" evidence="11">
    <location>
        <begin position="26"/>
        <end position="39"/>
    </location>
</feature>
<evidence type="ECO:0000256" key="1">
    <source>
        <dbReference type="ARBA" id="ARBA00004508"/>
    </source>
</evidence>
<dbReference type="AlphaFoldDB" id="A0A1Y5IDC5"/>
<dbReference type="GO" id="GO:0009507">
    <property type="term" value="C:chloroplast"/>
    <property type="evidence" value="ECO:0007669"/>
    <property type="project" value="UniProtKB-SubCell"/>
</dbReference>
<evidence type="ECO:0000256" key="9">
    <source>
        <dbReference type="ARBA" id="ARBA00022989"/>
    </source>
</evidence>
<keyword evidence="6 12" id="KW-0812">Transmembrane</keyword>
<evidence type="ECO:0000256" key="4">
    <source>
        <dbReference type="ARBA" id="ARBA00022640"/>
    </source>
</evidence>
<keyword evidence="10 12" id="KW-0472">Membrane</keyword>